<accession>A0A2T3YZ82</accession>
<keyword evidence="2" id="KW-1185">Reference proteome</keyword>
<dbReference type="AlphaFoldDB" id="A0A2T3YZ82"/>
<sequence>MDFPAAGCFWAFSPLSSMAAPTYILVQSNPSSHNKGYPRTFGLTKRVYLETIVIFPPSNLSQDSAPADALICWPLVGSKAEGTSVGAHPRRSAVVYLKHAGRRYHRHLKGTCTFNHIPINRQSFTAQPIPLPGLFVWRGCFILLISLPPFSAIAHQNLSLEGGHMCPIQSQI</sequence>
<evidence type="ECO:0000313" key="2">
    <source>
        <dbReference type="Proteomes" id="UP000240493"/>
    </source>
</evidence>
<reference evidence="1 2" key="1">
    <citation type="submission" date="2016-07" db="EMBL/GenBank/DDBJ databases">
        <title>Multiple horizontal gene transfer events from other fungi enriched the ability of initially mycotrophic Trichoderma (Ascomycota) to feed on dead plant biomass.</title>
        <authorList>
            <consortium name="DOE Joint Genome Institute"/>
            <person name="Aerts A."/>
            <person name="Atanasova L."/>
            <person name="Chenthamara K."/>
            <person name="Zhang J."/>
            <person name="Grujic M."/>
            <person name="Henrissat B."/>
            <person name="Kuo A."/>
            <person name="Salamov A."/>
            <person name="Lipzen A."/>
            <person name="Labutti K."/>
            <person name="Barry K."/>
            <person name="Miao Y."/>
            <person name="Rahimi M.J."/>
            <person name="Shen Q."/>
            <person name="Grigoriev I.V."/>
            <person name="Kubicek C.P."/>
            <person name="Druzhinina I.S."/>
        </authorList>
    </citation>
    <scope>NUCLEOTIDE SEQUENCE [LARGE SCALE GENOMIC DNA]</scope>
    <source>
        <strain evidence="1 2">CBS 433.97</strain>
    </source>
</reference>
<protein>
    <submittedName>
        <fullName evidence="1">Uncharacterized protein</fullName>
    </submittedName>
</protein>
<proteinExistence type="predicted"/>
<gene>
    <name evidence="1" type="ORF">M441DRAFT_61042</name>
</gene>
<dbReference type="EMBL" id="KZ679267">
    <property type="protein sequence ID" value="PTB37876.1"/>
    <property type="molecule type" value="Genomic_DNA"/>
</dbReference>
<name>A0A2T3YZ82_TRIA4</name>
<organism evidence="1 2">
    <name type="scientific">Trichoderma asperellum (strain ATCC 204424 / CBS 433.97 / NBRC 101777)</name>
    <dbReference type="NCBI Taxonomy" id="1042311"/>
    <lineage>
        <taxon>Eukaryota</taxon>
        <taxon>Fungi</taxon>
        <taxon>Dikarya</taxon>
        <taxon>Ascomycota</taxon>
        <taxon>Pezizomycotina</taxon>
        <taxon>Sordariomycetes</taxon>
        <taxon>Hypocreomycetidae</taxon>
        <taxon>Hypocreales</taxon>
        <taxon>Hypocreaceae</taxon>
        <taxon>Trichoderma</taxon>
    </lineage>
</organism>
<evidence type="ECO:0000313" key="1">
    <source>
        <dbReference type="EMBL" id="PTB37876.1"/>
    </source>
</evidence>
<dbReference type="Proteomes" id="UP000240493">
    <property type="component" value="Unassembled WGS sequence"/>
</dbReference>